<evidence type="ECO:0000313" key="2">
    <source>
        <dbReference type="Proteomes" id="UP001652660"/>
    </source>
</evidence>
<dbReference type="InterPro" id="IPR017451">
    <property type="entry name" value="F-box-assoc_interact_dom"/>
</dbReference>
<dbReference type="RefSeq" id="XP_071903713.1">
    <property type="nucleotide sequence ID" value="XM_072047612.1"/>
</dbReference>
<protein>
    <submittedName>
        <fullName evidence="3 4">F-box/kelch-repeat protein At3g23880-like isoform X1</fullName>
    </submittedName>
</protein>
<dbReference type="Pfam" id="PF00646">
    <property type="entry name" value="F-box"/>
    <property type="match status" value="1"/>
</dbReference>
<dbReference type="InterPro" id="IPR013187">
    <property type="entry name" value="F-box-assoc_dom_typ3"/>
</dbReference>
<sequence>MSLKKLHQSQMPVAKAALAPNIPQELTVDILLRLPAKSIGKFRCVSKPWRSLLSDPLFITAHLTLHRHYTQKLIFFSTSPVPPSSRSIYTLTFTTADKPGSEAVLQKLNLSENILENPSSKYASIVGSCNGLVLVLGFRMQIGFRDTMYLINPTTMEVVKLPASPLVREAVLIGGALGYDSSNDDYKIVTVSCDEPTRNETSVDVFSLRSGSWKRINSLPYHLDFRSWVFLNGAIHWLACSDSGDHSVIAFDLTCEKFNPVPIPRGEFDPLKLVDLGGCLAMLVKQTFHQMDIWVMQEYGIGQSWTKFSVATPNYFYFNDVVCLLGDDNVVLNVKEQKLVVHNLTENTRRDMVVTGIGGHLRYLIGFSESLVSPIYYCQNWRAT</sequence>
<dbReference type="CDD" id="cd22157">
    <property type="entry name" value="F-box_AtFBW1-like"/>
    <property type="match status" value="1"/>
</dbReference>
<dbReference type="InterPro" id="IPR001810">
    <property type="entry name" value="F-box_dom"/>
</dbReference>
<proteinExistence type="predicted"/>
<dbReference type="InterPro" id="IPR050796">
    <property type="entry name" value="SCF_F-box_component"/>
</dbReference>
<dbReference type="Proteomes" id="UP001652660">
    <property type="component" value="Chromosome 4e"/>
</dbReference>
<dbReference type="InterPro" id="IPR015915">
    <property type="entry name" value="Kelch-typ_b-propeller"/>
</dbReference>
<dbReference type="Gene3D" id="2.120.10.80">
    <property type="entry name" value="Kelch-type beta propeller"/>
    <property type="match status" value="1"/>
</dbReference>
<organism evidence="2 4">
    <name type="scientific">Coffea arabica</name>
    <name type="common">Arabian coffee</name>
    <dbReference type="NCBI Taxonomy" id="13443"/>
    <lineage>
        <taxon>Eukaryota</taxon>
        <taxon>Viridiplantae</taxon>
        <taxon>Streptophyta</taxon>
        <taxon>Embryophyta</taxon>
        <taxon>Tracheophyta</taxon>
        <taxon>Spermatophyta</taxon>
        <taxon>Magnoliopsida</taxon>
        <taxon>eudicotyledons</taxon>
        <taxon>Gunneridae</taxon>
        <taxon>Pentapetalae</taxon>
        <taxon>asterids</taxon>
        <taxon>lamiids</taxon>
        <taxon>Gentianales</taxon>
        <taxon>Rubiaceae</taxon>
        <taxon>Ixoroideae</taxon>
        <taxon>Gardenieae complex</taxon>
        <taxon>Bertiereae - Coffeeae clade</taxon>
        <taxon>Coffeeae</taxon>
        <taxon>Coffea</taxon>
    </lineage>
</organism>
<accession>A0ABM4U8W5</accession>
<dbReference type="RefSeq" id="XP_071903714.1">
    <property type="nucleotide sequence ID" value="XM_072047613.1"/>
</dbReference>
<dbReference type="SMART" id="SM00256">
    <property type="entry name" value="FBOX"/>
    <property type="match status" value="1"/>
</dbReference>
<evidence type="ECO:0000259" key="1">
    <source>
        <dbReference type="SMART" id="SM00256"/>
    </source>
</evidence>
<dbReference type="Gene3D" id="1.20.1280.50">
    <property type="match status" value="1"/>
</dbReference>
<dbReference type="InterPro" id="IPR036047">
    <property type="entry name" value="F-box-like_dom_sf"/>
</dbReference>
<dbReference type="SUPFAM" id="SSF81383">
    <property type="entry name" value="F-box domain"/>
    <property type="match status" value="1"/>
</dbReference>
<gene>
    <name evidence="3 4" type="primary">LOC140006037</name>
</gene>
<dbReference type="PANTHER" id="PTHR31672">
    <property type="entry name" value="BNACNNG10540D PROTEIN"/>
    <property type="match status" value="1"/>
</dbReference>
<reference evidence="3 4" key="1">
    <citation type="submission" date="2025-05" db="UniProtKB">
        <authorList>
            <consortium name="RefSeq"/>
        </authorList>
    </citation>
    <scope>IDENTIFICATION</scope>
    <source>
        <tissue evidence="3 4">Leaves</tissue>
    </source>
</reference>
<feature type="domain" description="F-box" evidence="1">
    <location>
        <begin position="22"/>
        <end position="61"/>
    </location>
</feature>
<dbReference type="GeneID" id="140006037"/>
<dbReference type="PANTHER" id="PTHR31672:SF13">
    <property type="entry name" value="F-BOX PROTEIN CPR30-LIKE"/>
    <property type="match status" value="1"/>
</dbReference>
<dbReference type="Pfam" id="PF08268">
    <property type="entry name" value="FBA_3"/>
    <property type="match status" value="1"/>
</dbReference>
<dbReference type="NCBIfam" id="TIGR01640">
    <property type="entry name" value="F_box_assoc_1"/>
    <property type="match status" value="1"/>
</dbReference>
<name>A0ABM4U8W5_COFAR</name>
<dbReference type="InterPro" id="IPR011043">
    <property type="entry name" value="Gal_Oxase/kelch_b-propeller"/>
</dbReference>
<dbReference type="SUPFAM" id="SSF50965">
    <property type="entry name" value="Galactose oxidase, central domain"/>
    <property type="match status" value="1"/>
</dbReference>
<keyword evidence="2" id="KW-1185">Reference proteome</keyword>
<evidence type="ECO:0000313" key="4">
    <source>
        <dbReference type="RefSeq" id="XP_071903714.1"/>
    </source>
</evidence>
<evidence type="ECO:0000313" key="3">
    <source>
        <dbReference type="RefSeq" id="XP_071903713.1"/>
    </source>
</evidence>